<reference evidence="24" key="2">
    <citation type="submission" date="2025-09" db="UniProtKB">
        <authorList>
            <consortium name="Ensembl"/>
        </authorList>
    </citation>
    <scope>IDENTIFICATION</scope>
</reference>
<evidence type="ECO:0000313" key="24">
    <source>
        <dbReference type="Ensembl" id="ENSSCAP00000008447.1"/>
    </source>
</evidence>
<dbReference type="SMART" id="SM00179">
    <property type="entry name" value="EGF_CA"/>
    <property type="match status" value="3"/>
</dbReference>
<feature type="repeat" description="TSP type-3" evidence="20">
    <location>
        <begin position="456"/>
        <end position="491"/>
    </location>
</feature>
<dbReference type="InterPro" id="IPR018097">
    <property type="entry name" value="EGF_Ca-bd_CS"/>
</dbReference>
<evidence type="ECO:0000256" key="19">
    <source>
        <dbReference type="PROSITE-ProRule" id="PRU00076"/>
    </source>
</evidence>
<evidence type="ECO:0000256" key="2">
    <source>
        <dbReference type="ARBA" id="ARBA00004369"/>
    </source>
</evidence>
<dbReference type="GO" id="GO:0005576">
    <property type="term" value="C:extracellular region"/>
    <property type="evidence" value="ECO:0007669"/>
    <property type="project" value="InterPro"/>
</dbReference>
<dbReference type="SUPFAM" id="SSF57196">
    <property type="entry name" value="EGF/Laminin"/>
    <property type="match status" value="1"/>
</dbReference>
<evidence type="ECO:0000259" key="23">
    <source>
        <dbReference type="PROSITE" id="PS51236"/>
    </source>
</evidence>
<keyword evidence="25" id="KW-1185">Reference proteome</keyword>
<dbReference type="FunFam" id="2.10.25.10:FF:000277">
    <property type="entry name" value="Thrombospondin 4"/>
    <property type="match status" value="1"/>
</dbReference>
<name>A0A8C9MVB7_SERCA</name>
<dbReference type="CDD" id="cd00054">
    <property type="entry name" value="EGF_CA"/>
    <property type="match status" value="2"/>
</dbReference>
<dbReference type="FunFam" id="4.10.1080.10:FF:000001">
    <property type="entry name" value="Thrombospondin 3"/>
    <property type="match status" value="1"/>
</dbReference>
<evidence type="ECO:0000256" key="3">
    <source>
        <dbReference type="ARBA" id="ARBA00004498"/>
    </source>
</evidence>
<keyword evidence="5" id="KW-0964">Secreted</keyword>
<evidence type="ECO:0000256" key="20">
    <source>
        <dbReference type="PROSITE-ProRule" id="PRU00634"/>
    </source>
</evidence>
<evidence type="ECO:0000256" key="4">
    <source>
        <dbReference type="ARBA" id="ARBA00009456"/>
    </source>
</evidence>
<dbReference type="SUPFAM" id="SSF57184">
    <property type="entry name" value="Growth factor receptor domain"/>
    <property type="match status" value="1"/>
</dbReference>
<dbReference type="PROSITE" id="PS51234">
    <property type="entry name" value="TSP3"/>
    <property type="match status" value="3"/>
</dbReference>
<feature type="domain" description="EGF-like" evidence="22">
    <location>
        <begin position="277"/>
        <end position="320"/>
    </location>
</feature>
<keyword evidence="8" id="KW-0732">Signal</keyword>
<keyword evidence="9" id="KW-0677">Repeat</keyword>
<dbReference type="PANTHER" id="PTHR10199">
    <property type="entry name" value="THROMBOSPONDIN"/>
    <property type="match status" value="1"/>
</dbReference>
<comment type="subcellular location">
    <subcellularLocation>
        <location evidence="1">Endoplasmic reticulum</location>
    </subcellularLocation>
    <subcellularLocation>
        <location evidence="2">Sarcoplasmic reticulum</location>
    </subcellularLocation>
    <subcellularLocation>
        <location evidence="3">Secreted</location>
        <location evidence="3">Extracellular space</location>
        <location evidence="3">Extracellular matrix</location>
    </subcellularLocation>
</comment>
<feature type="domain" description="EGF-like" evidence="22">
    <location>
        <begin position="224"/>
        <end position="261"/>
    </location>
</feature>
<dbReference type="Pfam" id="PF05735">
    <property type="entry name" value="TSP_C"/>
    <property type="match status" value="1"/>
</dbReference>
<dbReference type="GO" id="GO:0006986">
    <property type="term" value="P:response to unfolded protein"/>
    <property type="evidence" value="ECO:0007669"/>
    <property type="project" value="UniProtKB-KW"/>
</dbReference>
<dbReference type="InterPro" id="IPR017897">
    <property type="entry name" value="Thrombospondin_3_rpt"/>
</dbReference>
<keyword evidence="13" id="KW-0703">Sarcoplasmic reticulum</keyword>
<dbReference type="GO" id="GO:0051781">
    <property type="term" value="P:positive regulation of cell division"/>
    <property type="evidence" value="ECO:0007669"/>
    <property type="project" value="UniProtKB-KW"/>
</dbReference>
<dbReference type="GO" id="GO:0008083">
    <property type="term" value="F:growth factor activity"/>
    <property type="evidence" value="ECO:0007669"/>
    <property type="project" value="UniProtKB-KW"/>
</dbReference>
<feature type="domain" description="TSP C-terminal" evidence="23">
    <location>
        <begin position="632"/>
        <end position="844"/>
    </location>
</feature>
<dbReference type="Gene3D" id="2.10.25.10">
    <property type="entry name" value="Laminin"/>
    <property type="match status" value="4"/>
</dbReference>
<feature type="compositionally biased region" description="Polar residues" evidence="21">
    <location>
        <begin position="507"/>
        <end position="516"/>
    </location>
</feature>
<protein>
    <submittedName>
        <fullName evidence="24">Thrombospondin 4</fullName>
    </submittedName>
</protein>
<dbReference type="Pfam" id="PF00008">
    <property type="entry name" value="EGF"/>
    <property type="match status" value="1"/>
</dbReference>
<dbReference type="AlphaFoldDB" id="A0A8C9MVB7"/>
<evidence type="ECO:0000256" key="18">
    <source>
        <dbReference type="ARBA" id="ARBA00023246"/>
    </source>
</evidence>
<dbReference type="Pfam" id="PF02412">
    <property type="entry name" value="TSP_3"/>
    <property type="match status" value="5"/>
</dbReference>
<dbReference type="FunFam" id="2.10.25.10:FF:000027">
    <property type="entry name" value="Thrombospondin 3"/>
    <property type="match status" value="1"/>
</dbReference>
<dbReference type="Proteomes" id="UP000694409">
    <property type="component" value="Unassembled WGS sequence"/>
</dbReference>
<keyword evidence="12" id="KW-0130">Cell adhesion</keyword>
<feature type="repeat" description="TSP type-3" evidence="20">
    <location>
        <begin position="593"/>
        <end position="628"/>
    </location>
</feature>
<evidence type="ECO:0000256" key="8">
    <source>
        <dbReference type="ARBA" id="ARBA00022729"/>
    </source>
</evidence>
<organism evidence="24 25">
    <name type="scientific">Serinus canaria</name>
    <name type="common">Island canary</name>
    <name type="synonym">Fringilla canaria</name>
    <dbReference type="NCBI Taxonomy" id="9135"/>
    <lineage>
        <taxon>Eukaryota</taxon>
        <taxon>Metazoa</taxon>
        <taxon>Chordata</taxon>
        <taxon>Craniata</taxon>
        <taxon>Vertebrata</taxon>
        <taxon>Euteleostomi</taxon>
        <taxon>Archelosauria</taxon>
        <taxon>Archosauria</taxon>
        <taxon>Dinosauria</taxon>
        <taxon>Saurischia</taxon>
        <taxon>Theropoda</taxon>
        <taxon>Coelurosauria</taxon>
        <taxon>Aves</taxon>
        <taxon>Neognathae</taxon>
        <taxon>Neoaves</taxon>
        <taxon>Telluraves</taxon>
        <taxon>Australaves</taxon>
        <taxon>Passeriformes</taxon>
        <taxon>Passeroidea</taxon>
        <taxon>Fringillidae</taxon>
        <taxon>Carduelinae</taxon>
        <taxon>Serinus</taxon>
    </lineage>
</organism>
<evidence type="ECO:0000256" key="17">
    <source>
        <dbReference type="ARBA" id="ARBA00023230"/>
    </source>
</evidence>
<comment type="similarity">
    <text evidence="4">Belongs to the thrombospondin family.</text>
</comment>
<sequence>METELEERRGILSSMFSFFDLLPYSNKRVVLNFLQQTFGDPLLNEVYLLSTFKLQPKSTATVFGLYSSADNSKYFEFTVMGRMSKAVLRYLKSDGRLNSVIFSNIQLADGKPHAVILWLSGLQQGLSTIELYLDCLQVGSIEDLPKPFSALSQKVMAAELRTLQEKPQVSLGTVSFPTQLPRRTKPKCEVNSCFRGVRCMETAEGFQCGPCPEGLTGNGVTCSDIDECRYNPCFPGVRCVNTAPGFRCETCPPGYTGQTVQGIGLSYAKSNKQVCLDIDECQNGGHGLCVPNSHCINTLGSYHCGQCKPGYTGDQTRGCQAERSCRNRALNPCSIHARCIEERRGDVTCICGIGWAGDGYICGKDVDIDGYPNEELSCSAENCRKDNCRFVPNSGQEDADGDGTGDACDDDADGDGIPNEQDNCVLVPNVNQRNSDQDIFGDACDNCRNVLNNDQRDTDGDGKGDACDDDMDGDGVKNLLDNCQRIPNEDQEDIDNDGVGDACDSCPTISNPNQSDVDNDLVGDSCDTNQDSDGDGHQDSTDNCPTVINSSQLDTDKDGLGDECDEDDDNDGIPDLLPPGPDNCRLVPNPGQEDDNGDGVGDVCESDFDQDTVIDRIDVCPENAEITLTDFRAYQTVVLDPEGDAQIDPNWVVLNQGMEIVQTMNSDPGLAVGYTAFNGVDFEGTFHVNTVTDDDYAGFIFGYQDSSSFYVVMWKQTEQTYWQATPFRAVAEPGIQLKAVKSKTGPGEHLRNSLWHTGDTNDQVRLLWKDPRNVGWKDKVSYRWFLQHRPQIGYIRFYEGSDLVADSGVTIDTTMRGGRLGVFCFSQENIIWSNLKYRCNGNVALRPF</sequence>
<evidence type="ECO:0000256" key="12">
    <source>
        <dbReference type="ARBA" id="ARBA00022889"/>
    </source>
</evidence>
<evidence type="ECO:0000256" key="14">
    <source>
        <dbReference type="ARBA" id="ARBA00023030"/>
    </source>
</evidence>
<dbReference type="InterPro" id="IPR003367">
    <property type="entry name" value="Thrombospondin_3-like_rpt"/>
</dbReference>
<dbReference type="SMART" id="SM00181">
    <property type="entry name" value="EGF"/>
    <property type="match status" value="4"/>
</dbReference>
<keyword evidence="6" id="KW-0272">Extracellular matrix</keyword>
<comment type="caution">
    <text evidence="19">Lacks conserved residue(s) required for the propagation of feature annotation.</text>
</comment>
<feature type="repeat" description="TSP type-3" evidence="20">
    <location>
        <begin position="397"/>
        <end position="432"/>
    </location>
</feature>
<dbReference type="SUPFAM" id="SSF49899">
    <property type="entry name" value="Concanavalin A-like lectins/glucanases"/>
    <property type="match status" value="2"/>
</dbReference>
<keyword evidence="7 19" id="KW-0245">EGF-like domain</keyword>
<evidence type="ECO:0000313" key="25">
    <source>
        <dbReference type="Proteomes" id="UP000694409"/>
    </source>
</evidence>
<dbReference type="InterPro" id="IPR028974">
    <property type="entry name" value="TSP_type-3_rpt"/>
</dbReference>
<dbReference type="InterPro" id="IPR049883">
    <property type="entry name" value="NOTCH1_EGF-like"/>
</dbReference>
<dbReference type="PROSITE" id="PS50026">
    <property type="entry name" value="EGF_3"/>
    <property type="match status" value="2"/>
</dbReference>
<evidence type="ECO:0000256" key="6">
    <source>
        <dbReference type="ARBA" id="ARBA00022530"/>
    </source>
</evidence>
<keyword evidence="18" id="KW-0497">Mitogen</keyword>
<dbReference type="FunFam" id="2.60.120.200:FF:000002">
    <property type="entry name" value="Thrombospondin 3"/>
    <property type="match status" value="1"/>
</dbReference>
<reference evidence="24" key="1">
    <citation type="submission" date="2025-08" db="UniProtKB">
        <authorList>
            <consortium name="Ensembl"/>
        </authorList>
    </citation>
    <scope>IDENTIFICATION</scope>
</reference>
<dbReference type="InterPro" id="IPR000742">
    <property type="entry name" value="EGF"/>
</dbReference>
<dbReference type="GeneTree" id="ENSGT00940000167074"/>
<evidence type="ECO:0000256" key="7">
    <source>
        <dbReference type="ARBA" id="ARBA00022536"/>
    </source>
</evidence>
<dbReference type="SMART" id="SM00210">
    <property type="entry name" value="TSPN"/>
    <property type="match status" value="1"/>
</dbReference>
<dbReference type="SUPFAM" id="SSF103647">
    <property type="entry name" value="TSP type-3 repeat"/>
    <property type="match status" value="3"/>
</dbReference>
<dbReference type="Gene3D" id="4.10.1080.10">
    <property type="entry name" value="TSP type-3 repeat"/>
    <property type="match status" value="2"/>
</dbReference>
<evidence type="ECO:0000256" key="15">
    <source>
        <dbReference type="ARBA" id="ARBA00023157"/>
    </source>
</evidence>
<proteinExistence type="inferred from homology"/>
<evidence type="ECO:0000256" key="5">
    <source>
        <dbReference type="ARBA" id="ARBA00022525"/>
    </source>
</evidence>
<keyword evidence="15" id="KW-1015">Disulfide bond</keyword>
<dbReference type="PROSITE" id="PS01187">
    <property type="entry name" value="EGF_CA"/>
    <property type="match status" value="1"/>
</dbReference>
<feature type="compositionally biased region" description="Acidic residues" evidence="21">
    <location>
        <begin position="561"/>
        <end position="572"/>
    </location>
</feature>
<dbReference type="InterPro" id="IPR013320">
    <property type="entry name" value="ConA-like_dom_sf"/>
</dbReference>
<feature type="region of interest" description="Disordered" evidence="21">
    <location>
        <begin position="505"/>
        <end position="579"/>
    </location>
</feature>
<dbReference type="InterPro" id="IPR008859">
    <property type="entry name" value="Thrombospondin_C"/>
</dbReference>
<dbReference type="GO" id="GO:0007155">
    <property type="term" value="P:cell adhesion"/>
    <property type="evidence" value="ECO:0007669"/>
    <property type="project" value="UniProtKB-KW"/>
</dbReference>
<keyword evidence="16" id="KW-0325">Glycoprotein</keyword>
<dbReference type="FunFam" id="4.10.1080.10:FF:000004">
    <property type="entry name" value="Cartilage oligomeric matrix protein"/>
    <property type="match status" value="1"/>
</dbReference>
<keyword evidence="10" id="KW-0256">Endoplasmic reticulum</keyword>
<dbReference type="PROSITE" id="PS01186">
    <property type="entry name" value="EGF_2"/>
    <property type="match status" value="1"/>
</dbReference>
<keyword evidence="11 20" id="KW-0106">Calcium</keyword>
<dbReference type="FunFam" id="2.10.25.10:FF:000262">
    <property type="entry name" value="Thrombospondin 4"/>
    <property type="match status" value="1"/>
</dbReference>
<dbReference type="GO" id="GO:0005509">
    <property type="term" value="F:calcium ion binding"/>
    <property type="evidence" value="ECO:0007669"/>
    <property type="project" value="UniProtKB-UniRule"/>
</dbReference>
<dbReference type="PROSITE" id="PS51236">
    <property type="entry name" value="TSP_CTER"/>
    <property type="match status" value="1"/>
</dbReference>
<dbReference type="Pfam" id="PF07645">
    <property type="entry name" value="EGF_CA"/>
    <property type="match status" value="2"/>
</dbReference>
<dbReference type="InterPro" id="IPR001881">
    <property type="entry name" value="EGF-like_Ca-bd_dom"/>
</dbReference>
<evidence type="ECO:0000259" key="22">
    <source>
        <dbReference type="PROSITE" id="PS50026"/>
    </source>
</evidence>
<keyword evidence="17" id="KW-0834">Unfolded protein response</keyword>
<evidence type="ECO:0000256" key="16">
    <source>
        <dbReference type="ARBA" id="ARBA00023180"/>
    </source>
</evidence>
<dbReference type="FunFam" id="2.10.25.10:FF:000025">
    <property type="entry name" value="Thrombospondin 3"/>
    <property type="match status" value="1"/>
</dbReference>
<evidence type="ECO:0000256" key="1">
    <source>
        <dbReference type="ARBA" id="ARBA00004240"/>
    </source>
</evidence>
<evidence type="ECO:0000256" key="13">
    <source>
        <dbReference type="ARBA" id="ARBA00022951"/>
    </source>
</evidence>
<evidence type="ECO:0000256" key="9">
    <source>
        <dbReference type="ARBA" id="ARBA00022737"/>
    </source>
</evidence>
<evidence type="ECO:0000256" key="11">
    <source>
        <dbReference type="ARBA" id="ARBA00022837"/>
    </source>
</evidence>
<evidence type="ECO:0000256" key="10">
    <source>
        <dbReference type="ARBA" id="ARBA00022824"/>
    </source>
</evidence>
<accession>A0A8C9MVB7</accession>
<keyword evidence="14" id="KW-0339">Growth factor</keyword>
<feature type="compositionally biased region" description="Polar residues" evidence="21">
    <location>
        <begin position="541"/>
        <end position="553"/>
    </location>
</feature>
<evidence type="ECO:0000256" key="21">
    <source>
        <dbReference type="SAM" id="MobiDB-lite"/>
    </source>
</evidence>
<dbReference type="Gene3D" id="2.60.120.200">
    <property type="match status" value="2"/>
</dbReference>
<dbReference type="GO" id="GO:0034976">
    <property type="term" value="P:response to endoplasmic reticulum stress"/>
    <property type="evidence" value="ECO:0007669"/>
    <property type="project" value="TreeGrafter"/>
</dbReference>
<dbReference type="PANTHER" id="PTHR10199:SF92">
    <property type="entry name" value="THROMBOSPONDIN-4"/>
    <property type="match status" value="1"/>
</dbReference>
<dbReference type="GO" id="GO:0016529">
    <property type="term" value="C:sarcoplasmic reticulum"/>
    <property type="evidence" value="ECO:0007669"/>
    <property type="project" value="UniProtKB-SubCell"/>
</dbReference>
<dbReference type="Ensembl" id="ENSSCAT00000009526.1">
    <property type="protein sequence ID" value="ENSSCAP00000008447.1"/>
    <property type="gene ID" value="ENSSCAG00000005348.1"/>
</dbReference>
<dbReference type="InterPro" id="IPR009030">
    <property type="entry name" value="Growth_fac_rcpt_cys_sf"/>
</dbReference>
<dbReference type="InterPro" id="IPR048287">
    <property type="entry name" value="TSPN-like_N"/>
</dbReference>